<dbReference type="OrthoDB" id="799111at2"/>
<name>A0A0J9E3M9_9RHOB</name>
<evidence type="ECO:0000313" key="1">
    <source>
        <dbReference type="EMBL" id="KMW57312.1"/>
    </source>
</evidence>
<dbReference type="STRING" id="1675527.AIOL_002273"/>
<reference evidence="1 2" key="1">
    <citation type="submission" date="2015-06" db="EMBL/GenBank/DDBJ databases">
        <title>Draft genome sequence of an Alphaproteobacteria species associated to the Mediterranean sponge Oscarella lobularis.</title>
        <authorList>
            <person name="Jourda C."/>
            <person name="Santini S."/>
            <person name="Claverie J.-M."/>
        </authorList>
    </citation>
    <scope>NUCLEOTIDE SEQUENCE [LARGE SCALE GENOMIC DNA]</scope>
    <source>
        <strain evidence="1">IGS</strain>
    </source>
</reference>
<dbReference type="PATRIC" id="fig|1675527.3.peg.2387"/>
<dbReference type="Proteomes" id="UP000037178">
    <property type="component" value="Unassembled WGS sequence"/>
</dbReference>
<organism evidence="1 2">
    <name type="scientific">Candidatus Rhodobacter oscarellae</name>
    <dbReference type="NCBI Taxonomy" id="1675527"/>
    <lineage>
        <taxon>Bacteria</taxon>
        <taxon>Pseudomonadati</taxon>
        <taxon>Pseudomonadota</taxon>
        <taxon>Alphaproteobacteria</taxon>
        <taxon>Rhodobacterales</taxon>
        <taxon>Rhodobacter group</taxon>
        <taxon>Rhodobacter</taxon>
    </lineage>
</organism>
<dbReference type="RefSeq" id="WP_152912489.1">
    <property type="nucleotide sequence ID" value="NZ_LFTY01000002.1"/>
</dbReference>
<sequence>MDYRTDDFNQANGMRYVRFLSNILDRHIFDWYLEVGCRTGRIFQRSRGKTIAVDPYFQVERNVIGVKPGLHIFQETSDDFYASNFLKAMKVKLSFSFLDGMHLFEFLLRDFIETEKHSTADSVIALHDCCPFSHEMTTRDLENLPDGNWTGDVWKLIPILKKYRPELNVRVLDCAPTGLVLVSGLKPKSRVLKESYDEIVAEFESIDLKTFGVDSFNGLFEYESAKDLLAESHVLFDKVSQGPDAVLTPTKITP</sequence>
<dbReference type="AlphaFoldDB" id="A0A0J9E3M9"/>
<comment type="caution">
    <text evidence="1">The sequence shown here is derived from an EMBL/GenBank/DDBJ whole genome shotgun (WGS) entry which is preliminary data.</text>
</comment>
<dbReference type="EMBL" id="LFTY01000002">
    <property type="protein sequence ID" value="KMW57312.1"/>
    <property type="molecule type" value="Genomic_DNA"/>
</dbReference>
<accession>A0A0J9E3M9</accession>
<gene>
    <name evidence="1" type="ORF">AIOL_002273</name>
</gene>
<protein>
    <submittedName>
        <fullName evidence="1">Biotin carboxyl carrier protein</fullName>
    </submittedName>
</protein>
<keyword evidence="2" id="KW-1185">Reference proteome</keyword>
<proteinExistence type="predicted"/>
<evidence type="ECO:0000313" key="2">
    <source>
        <dbReference type="Proteomes" id="UP000037178"/>
    </source>
</evidence>